<feature type="domain" description="GST C-terminal" evidence="4">
    <location>
        <begin position="85"/>
        <end position="213"/>
    </location>
</feature>
<dbReference type="SUPFAM" id="SSF52833">
    <property type="entry name" value="Thioredoxin-like"/>
    <property type="match status" value="1"/>
</dbReference>
<dbReference type="InterPro" id="IPR036282">
    <property type="entry name" value="Glutathione-S-Trfase_C_sf"/>
</dbReference>
<dbReference type="PROSITE" id="PS50404">
    <property type="entry name" value="GST_NTER"/>
    <property type="match status" value="1"/>
</dbReference>
<dbReference type="EMBL" id="WEKT01000015">
    <property type="protein sequence ID" value="MZI93638.1"/>
    <property type="molecule type" value="Genomic_DNA"/>
</dbReference>
<dbReference type="GO" id="GO:0016740">
    <property type="term" value="F:transferase activity"/>
    <property type="evidence" value="ECO:0007669"/>
    <property type="project" value="UniProtKB-KW"/>
</dbReference>
<evidence type="ECO:0000313" key="5">
    <source>
        <dbReference type="EMBL" id="MZI93638.1"/>
    </source>
</evidence>
<keyword evidence="2 5" id="KW-0808">Transferase</keyword>
<dbReference type="SUPFAM" id="SSF47616">
    <property type="entry name" value="GST C-terminal domain-like"/>
    <property type="match status" value="1"/>
</dbReference>
<dbReference type="Gene3D" id="1.20.1050.10">
    <property type="match status" value="1"/>
</dbReference>
<name>A0A7X4RUL8_9VIBR</name>
<comment type="caution">
    <text evidence="5">The sequence shown here is derived from an EMBL/GenBank/DDBJ whole genome shotgun (WGS) entry which is preliminary data.</text>
</comment>
<evidence type="ECO:0000256" key="2">
    <source>
        <dbReference type="ARBA" id="ARBA00022679"/>
    </source>
</evidence>
<organism evidence="5 6">
    <name type="scientific">Vibrio eleionomae</name>
    <dbReference type="NCBI Taxonomy" id="2653505"/>
    <lineage>
        <taxon>Bacteria</taxon>
        <taxon>Pseudomonadati</taxon>
        <taxon>Pseudomonadota</taxon>
        <taxon>Gammaproteobacteria</taxon>
        <taxon>Vibrionales</taxon>
        <taxon>Vibrionaceae</taxon>
        <taxon>Vibrio</taxon>
    </lineage>
</organism>
<proteinExistence type="inferred from homology"/>
<accession>A0A7X4RUL8</accession>
<dbReference type="SFLD" id="SFLDS00019">
    <property type="entry name" value="Glutathione_Transferase_(cytos"/>
    <property type="match status" value="1"/>
</dbReference>
<dbReference type="PROSITE" id="PS50405">
    <property type="entry name" value="GST_CTER"/>
    <property type="match status" value="1"/>
</dbReference>
<evidence type="ECO:0000256" key="1">
    <source>
        <dbReference type="ARBA" id="ARBA00007409"/>
    </source>
</evidence>
<keyword evidence="6" id="KW-1185">Reference proteome</keyword>
<dbReference type="InterPro" id="IPR010987">
    <property type="entry name" value="Glutathione-S-Trfase_C-like"/>
</dbReference>
<dbReference type="Pfam" id="PF02798">
    <property type="entry name" value="GST_N"/>
    <property type="match status" value="1"/>
</dbReference>
<dbReference type="SFLD" id="SFLDG01150">
    <property type="entry name" value="Main.1:_Beta-like"/>
    <property type="match status" value="1"/>
</dbReference>
<evidence type="ECO:0000259" key="3">
    <source>
        <dbReference type="PROSITE" id="PS50404"/>
    </source>
</evidence>
<dbReference type="PANTHER" id="PTHR44051:SF19">
    <property type="entry name" value="DISULFIDE-BOND OXIDOREDUCTASE YFCG"/>
    <property type="match status" value="1"/>
</dbReference>
<protein>
    <submittedName>
        <fullName evidence="5">Glutathione S-transferase family protein</fullName>
    </submittedName>
</protein>
<dbReference type="Proteomes" id="UP000462621">
    <property type="component" value="Unassembled WGS sequence"/>
</dbReference>
<gene>
    <name evidence="5" type="ORF">F9817_10550</name>
</gene>
<dbReference type="Gene3D" id="3.40.30.10">
    <property type="entry name" value="Glutaredoxin"/>
    <property type="match status" value="1"/>
</dbReference>
<evidence type="ECO:0000259" key="4">
    <source>
        <dbReference type="PROSITE" id="PS50405"/>
    </source>
</evidence>
<dbReference type="InterPro" id="IPR040079">
    <property type="entry name" value="Glutathione_S-Trfase"/>
</dbReference>
<comment type="similarity">
    <text evidence="1">Belongs to the GST superfamily.</text>
</comment>
<dbReference type="CDD" id="cd03047">
    <property type="entry name" value="GST_N_2"/>
    <property type="match status" value="1"/>
</dbReference>
<dbReference type="SFLD" id="SFLDG00358">
    <property type="entry name" value="Main_(cytGST)"/>
    <property type="match status" value="1"/>
</dbReference>
<dbReference type="InterPro" id="IPR004045">
    <property type="entry name" value="Glutathione_S-Trfase_N"/>
</dbReference>
<dbReference type="InterPro" id="IPR036249">
    <property type="entry name" value="Thioredoxin-like_sf"/>
</dbReference>
<dbReference type="FunFam" id="3.40.30.10:FF:000039">
    <property type="entry name" value="Glutathione S-transferase domain"/>
    <property type="match status" value="1"/>
</dbReference>
<feature type="domain" description="GST N-terminal" evidence="3">
    <location>
        <begin position="1"/>
        <end position="80"/>
    </location>
</feature>
<dbReference type="Pfam" id="PF13410">
    <property type="entry name" value="GST_C_2"/>
    <property type="match status" value="1"/>
</dbReference>
<sequence length="213" mass="24685">MQLYGRRTAFNVQKVLWLLGELELDFESIQVGGEFGGLDKPEFAALNPMQKVPVLIDGEKVVWESHTVLRYLAAQYGGVKWYANDAYQRSLYERWMDWAHCTFQPAFMDLFWGYYRMPESKRDHTQIERALASCKTCLEKINQPLGHHDFIAGHQISLADITLGAIIFRLVNQGLEIKLPANVQRWYAELKQRPAYQSAIMSDFSSLKAREDY</sequence>
<reference evidence="5 6" key="1">
    <citation type="submission" date="2019-10" db="EMBL/GenBank/DDBJ databases">
        <title>Vibrio sp. nov. isolated from a shrimp pond.</title>
        <authorList>
            <person name="Gomez-Gil B."/>
            <person name="Enciso-Ibarra J."/>
            <person name="Enciso-Ibarra K."/>
            <person name="Bolan-Mejia C."/>
        </authorList>
    </citation>
    <scope>NUCLEOTIDE SEQUENCE [LARGE SCALE GENOMIC DNA]</scope>
    <source>
        <strain evidence="5 6">CAIM 722</strain>
    </source>
</reference>
<dbReference type="AlphaFoldDB" id="A0A7X4RUL8"/>
<evidence type="ECO:0000313" key="6">
    <source>
        <dbReference type="Proteomes" id="UP000462621"/>
    </source>
</evidence>
<dbReference type="PANTHER" id="PTHR44051">
    <property type="entry name" value="GLUTATHIONE S-TRANSFERASE-RELATED"/>
    <property type="match status" value="1"/>
</dbReference>